<keyword evidence="2" id="KW-0472">Membrane</keyword>
<dbReference type="InterPro" id="IPR013783">
    <property type="entry name" value="Ig-like_fold"/>
</dbReference>
<dbReference type="InterPro" id="IPR011712">
    <property type="entry name" value="Sig_transdc_His_kin_sub3_dim/P"/>
</dbReference>
<dbReference type="InterPro" id="IPR011110">
    <property type="entry name" value="Reg_prop"/>
</dbReference>
<name>A0A9X1TNK8_9BACT</name>
<dbReference type="RefSeq" id="WP_234657598.1">
    <property type="nucleotide sequence ID" value="NZ_CP094997.1"/>
</dbReference>
<sequence length="1000" mass="113210">MPQIRVNIQLLGPEQGLPSRNTRCLTQDGRGFMWVGTGQDLWRYDGYTFQNFTGMLTRSIGGSTLINQLRTGPQGNIWIAHNNGISIVDANNLTCKTIDPSQHIKEVDSKQNLDIFFDKKQNAWVAIPGGRLVRINSKLHPAALYTPNSKPSQSFSVGSVVTTLLSDSKDNVYAYIEGAFLHKVSETNSLTRGINLLDGLIESNLAVSSVFQSAPDLVTVYYRQQGSDKGKMRRYDFKKQQFGPLQDADTPVDPDFIKSDSKGYVWSKSKKEVRFFNQKTGESTSLTSRLQQKSGAATFFFTSYLSSDGSFWISCVNGLFKITVTGEIFTKYLSKPQEKPGDIGSSMRGITEDSEGMIWACSYGYILNGTAYMLHQIDPPTGRTRHMVLHRPRNIPGDHVIPYKVLFAKDDVYAVTDGTQFLKIEPESEEYYPVEFPFVSGRGFTSFYKLNDQTFWLGTWGGMGIIDTRNLKPVLLNDKPGRYIKNERVNHFMPWSQNRILVSTINGLYVLNQDATIKEHYGQSAGDKIKLPALQIFHTVWHENALWASSGQGVIRIDTVRKTARLFTMQDGLPDNNIYAALPDQQGNLWLSTNKGLSRFNTRTQKFHNYGLADGLPHMEFNHGSYLKSQNGTLYFGGLNGIVAFDPARIDTNPEKEHALQLISYSKYDADRNKADTIINHKPGKEIVFNPGDRLFAFSFMSPDYQNTTLNRFRYKLEGWGDDRWQMIENSNRLLINSLPPGKYNLKVQVSVAGADWGTQDWQAPIRVVVPWYKSPWFFILSLLGIGMVLYLFYRYRLRQILHIQQIRNGISADMHDEIGSTLSSITFYSQALLMQMEKAEHQQVVRKIKENAQQVQEGLSDIVWSVKAGSDEIEDVFARMFSFGSGLAESKGIVLHFETDPQLQKMKLDMQTRKNLYLIFKEAVNNAAKYANCSKIDVDIRQENGRIKMVIQDNGKGFDQQLTKKGNGLSNMQQRAAQMKGKLTLQSKKEEGTTITLVF</sequence>
<dbReference type="Proteomes" id="UP001139000">
    <property type="component" value="Unassembled WGS sequence"/>
</dbReference>
<keyword evidence="5" id="KW-1185">Reference proteome</keyword>
<dbReference type="GO" id="GO:0046983">
    <property type="term" value="F:protein dimerization activity"/>
    <property type="evidence" value="ECO:0007669"/>
    <property type="project" value="InterPro"/>
</dbReference>
<dbReference type="SUPFAM" id="SSF55874">
    <property type="entry name" value="ATPase domain of HSP90 chaperone/DNA topoisomerase II/histidine kinase"/>
    <property type="match status" value="1"/>
</dbReference>
<evidence type="ECO:0000313" key="4">
    <source>
        <dbReference type="EMBL" id="MCF0064648.1"/>
    </source>
</evidence>
<dbReference type="Pfam" id="PF07494">
    <property type="entry name" value="Reg_prop"/>
    <property type="match status" value="2"/>
</dbReference>
<dbReference type="InterPro" id="IPR011123">
    <property type="entry name" value="Y_Y_Y"/>
</dbReference>
<keyword evidence="4" id="KW-0547">Nucleotide-binding</keyword>
<feature type="domain" description="Histidine kinase" evidence="3">
    <location>
        <begin position="814"/>
        <end position="1000"/>
    </location>
</feature>
<evidence type="ECO:0000259" key="3">
    <source>
        <dbReference type="PROSITE" id="PS50109"/>
    </source>
</evidence>
<evidence type="ECO:0000256" key="2">
    <source>
        <dbReference type="SAM" id="Phobius"/>
    </source>
</evidence>
<dbReference type="GO" id="GO:0005524">
    <property type="term" value="F:ATP binding"/>
    <property type="evidence" value="ECO:0007669"/>
    <property type="project" value="UniProtKB-KW"/>
</dbReference>
<dbReference type="Gene3D" id="3.30.565.10">
    <property type="entry name" value="Histidine kinase-like ATPase, C-terminal domain"/>
    <property type="match status" value="1"/>
</dbReference>
<dbReference type="PROSITE" id="PS50109">
    <property type="entry name" value="HIS_KIN"/>
    <property type="match status" value="1"/>
</dbReference>
<evidence type="ECO:0000256" key="1">
    <source>
        <dbReference type="ARBA" id="ARBA00022553"/>
    </source>
</evidence>
<dbReference type="InterPro" id="IPR015943">
    <property type="entry name" value="WD40/YVTN_repeat-like_dom_sf"/>
</dbReference>
<dbReference type="Gene3D" id="2.60.40.10">
    <property type="entry name" value="Immunoglobulins"/>
    <property type="match status" value="1"/>
</dbReference>
<dbReference type="Gene3D" id="2.130.10.10">
    <property type="entry name" value="YVTN repeat-like/Quinoprotein amine dehydrogenase"/>
    <property type="match status" value="3"/>
</dbReference>
<dbReference type="SUPFAM" id="SSF50998">
    <property type="entry name" value="Quinoprotein alcohol dehydrogenase-like"/>
    <property type="match status" value="1"/>
</dbReference>
<organism evidence="4 5">
    <name type="scientific">Dyadobacter chenwenxiniae</name>
    <dbReference type="NCBI Taxonomy" id="2906456"/>
    <lineage>
        <taxon>Bacteria</taxon>
        <taxon>Pseudomonadati</taxon>
        <taxon>Bacteroidota</taxon>
        <taxon>Cytophagia</taxon>
        <taxon>Cytophagales</taxon>
        <taxon>Spirosomataceae</taxon>
        <taxon>Dyadobacter</taxon>
    </lineage>
</organism>
<dbReference type="InterPro" id="IPR005467">
    <property type="entry name" value="His_kinase_dom"/>
</dbReference>
<protein>
    <submittedName>
        <fullName evidence="4">ATP-binding protein</fullName>
    </submittedName>
</protein>
<dbReference type="PANTHER" id="PTHR43547:SF2">
    <property type="entry name" value="HYBRID SIGNAL TRANSDUCTION HISTIDINE KINASE C"/>
    <property type="match status" value="1"/>
</dbReference>
<dbReference type="GO" id="GO:0000155">
    <property type="term" value="F:phosphorelay sensor kinase activity"/>
    <property type="evidence" value="ECO:0007669"/>
    <property type="project" value="InterPro"/>
</dbReference>
<dbReference type="Pfam" id="PF02518">
    <property type="entry name" value="HATPase_c"/>
    <property type="match status" value="1"/>
</dbReference>
<reference evidence="4" key="1">
    <citation type="submission" date="2021-12" db="EMBL/GenBank/DDBJ databases">
        <title>Novel species in genus Dyadobacter.</title>
        <authorList>
            <person name="Ma C."/>
        </authorList>
    </citation>
    <scope>NUCLEOTIDE SEQUENCE</scope>
    <source>
        <strain evidence="4">LJ419</strain>
    </source>
</reference>
<dbReference type="EMBL" id="JAJTTC010000008">
    <property type="protein sequence ID" value="MCF0064648.1"/>
    <property type="molecule type" value="Genomic_DNA"/>
</dbReference>
<dbReference type="Gene3D" id="1.20.5.1930">
    <property type="match status" value="1"/>
</dbReference>
<dbReference type="Pfam" id="PF07495">
    <property type="entry name" value="Y_Y_Y"/>
    <property type="match status" value="1"/>
</dbReference>
<keyword evidence="2" id="KW-0812">Transmembrane</keyword>
<dbReference type="InterPro" id="IPR011047">
    <property type="entry name" value="Quinoprotein_ADH-like_sf"/>
</dbReference>
<keyword evidence="2" id="KW-1133">Transmembrane helix</keyword>
<dbReference type="Pfam" id="PF07730">
    <property type="entry name" value="HisKA_3"/>
    <property type="match status" value="1"/>
</dbReference>
<feature type="transmembrane region" description="Helical" evidence="2">
    <location>
        <begin position="777"/>
        <end position="794"/>
    </location>
</feature>
<dbReference type="InterPro" id="IPR036890">
    <property type="entry name" value="HATPase_C_sf"/>
</dbReference>
<dbReference type="InterPro" id="IPR003594">
    <property type="entry name" value="HATPase_dom"/>
</dbReference>
<dbReference type="SUPFAM" id="SSF63829">
    <property type="entry name" value="Calcium-dependent phosphotriesterase"/>
    <property type="match status" value="2"/>
</dbReference>
<comment type="caution">
    <text evidence="4">The sequence shown here is derived from an EMBL/GenBank/DDBJ whole genome shotgun (WGS) entry which is preliminary data.</text>
</comment>
<dbReference type="PANTHER" id="PTHR43547">
    <property type="entry name" value="TWO-COMPONENT HISTIDINE KINASE"/>
    <property type="match status" value="1"/>
</dbReference>
<evidence type="ECO:0000313" key="5">
    <source>
        <dbReference type="Proteomes" id="UP001139000"/>
    </source>
</evidence>
<dbReference type="CDD" id="cd16917">
    <property type="entry name" value="HATPase_UhpB-NarQ-NarX-like"/>
    <property type="match status" value="1"/>
</dbReference>
<accession>A0A9X1TNK8</accession>
<dbReference type="GO" id="GO:0016020">
    <property type="term" value="C:membrane"/>
    <property type="evidence" value="ECO:0007669"/>
    <property type="project" value="InterPro"/>
</dbReference>
<proteinExistence type="predicted"/>
<keyword evidence="1" id="KW-0597">Phosphoprotein</keyword>
<keyword evidence="4" id="KW-0067">ATP-binding</keyword>
<gene>
    <name evidence="4" type="ORF">LXM26_24270</name>
</gene>
<dbReference type="AlphaFoldDB" id="A0A9X1TNK8"/>